<sequence length="141" mass="15439">MNFSRKILFLLAGWSLCAVAAARSPVIVDTYPPAKGGKAPQYTVDAETRRLDRRQLGMALAAVGKDKNRGVNTPVAVLIDPALSLTDINAVSRVVRQSGMKHVRYFVYQGDRSMVSEFVPSNPDSAFPRSRLESEMMAAPK</sequence>
<gene>
    <name evidence="2" type="ORF">CAL13_05405</name>
</gene>
<dbReference type="OrthoDB" id="8635554at2"/>
<feature type="chain" id="PRO_5013094485" description="DUF4174 domain-containing protein" evidence="1">
    <location>
        <begin position="21"/>
        <end position="141"/>
    </location>
</feature>
<dbReference type="AlphaFoldDB" id="A0A1W6YYM0"/>
<organism evidence="2 3">
    <name type="scientific">Bordetella genomosp. 9</name>
    <dbReference type="NCBI Taxonomy" id="1416803"/>
    <lineage>
        <taxon>Bacteria</taxon>
        <taxon>Pseudomonadati</taxon>
        <taxon>Pseudomonadota</taxon>
        <taxon>Betaproteobacteria</taxon>
        <taxon>Burkholderiales</taxon>
        <taxon>Alcaligenaceae</taxon>
        <taxon>Bordetella</taxon>
    </lineage>
</organism>
<keyword evidence="3" id="KW-1185">Reference proteome</keyword>
<accession>A0A1W6YYM0</accession>
<keyword evidence="1" id="KW-0732">Signal</keyword>
<dbReference type="RefSeq" id="WP_086056458.1">
    <property type="nucleotide sequence ID" value="NZ_CP021109.1"/>
</dbReference>
<proteinExistence type="predicted"/>
<dbReference type="Proteomes" id="UP000194139">
    <property type="component" value="Chromosome"/>
</dbReference>
<evidence type="ECO:0000313" key="3">
    <source>
        <dbReference type="Proteomes" id="UP000194139"/>
    </source>
</evidence>
<reference evidence="2 3" key="1">
    <citation type="submission" date="2017-05" db="EMBL/GenBank/DDBJ databases">
        <title>Complete and WGS of Bordetella genogroups.</title>
        <authorList>
            <person name="Spilker T."/>
            <person name="LiPuma J."/>
        </authorList>
    </citation>
    <scope>NUCLEOTIDE SEQUENCE [LARGE SCALE GENOMIC DNA]</scope>
    <source>
        <strain evidence="2 3">AU17164</strain>
    </source>
</reference>
<evidence type="ECO:0008006" key="4">
    <source>
        <dbReference type="Google" id="ProtNLM"/>
    </source>
</evidence>
<evidence type="ECO:0000256" key="1">
    <source>
        <dbReference type="SAM" id="SignalP"/>
    </source>
</evidence>
<evidence type="ECO:0000313" key="2">
    <source>
        <dbReference type="EMBL" id="ARP85703.1"/>
    </source>
</evidence>
<protein>
    <recommendedName>
        <fullName evidence="4">DUF4174 domain-containing protein</fullName>
    </recommendedName>
</protein>
<name>A0A1W6YYM0_9BORD</name>
<dbReference type="EMBL" id="CP021109">
    <property type="protein sequence ID" value="ARP85703.1"/>
    <property type="molecule type" value="Genomic_DNA"/>
</dbReference>
<feature type="signal peptide" evidence="1">
    <location>
        <begin position="1"/>
        <end position="20"/>
    </location>
</feature>